<keyword evidence="4" id="KW-1185">Reference proteome</keyword>
<dbReference type="InterPro" id="IPR007383">
    <property type="entry name" value="DUF445"/>
</dbReference>
<feature type="transmembrane region" description="Helical" evidence="2">
    <location>
        <begin position="67"/>
        <end position="85"/>
    </location>
</feature>
<keyword evidence="2" id="KW-0812">Transmembrane</keyword>
<dbReference type="GO" id="GO:0005886">
    <property type="term" value="C:plasma membrane"/>
    <property type="evidence" value="ECO:0007669"/>
    <property type="project" value="TreeGrafter"/>
</dbReference>
<gene>
    <name evidence="3" type="ORF">SAMN06296010_3196</name>
</gene>
<evidence type="ECO:0000256" key="1">
    <source>
        <dbReference type="SAM" id="MobiDB-lite"/>
    </source>
</evidence>
<dbReference type="PANTHER" id="PTHR38442">
    <property type="entry name" value="INNER MEMBRANE PROTEIN-RELATED"/>
    <property type="match status" value="1"/>
</dbReference>
<feature type="region of interest" description="Disordered" evidence="1">
    <location>
        <begin position="16"/>
        <end position="45"/>
    </location>
</feature>
<protein>
    <submittedName>
        <fullName evidence="3">Uncharacterized membrane-anchored protein YjiN, DUF445 family</fullName>
    </submittedName>
</protein>
<dbReference type="Pfam" id="PF04286">
    <property type="entry name" value="DUF445"/>
    <property type="match status" value="1"/>
</dbReference>
<dbReference type="Proteomes" id="UP000193244">
    <property type="component" value="Unassembled WGS sequence"/>
</dbReference>
<dbReference type="STRING" id="150121.SAMN06296010_3196"/>
<evidence type="ECO:0000313" key="3">
    <source>
        <dbReference type="EMBL" id="SMG47487.1"/>
    </source>
</evidence>
<reference evidence="4" key="1">
    <citation type="submission" date="2017-04" db="EMBL/GenBank/DDBJ databases">
        <authorList>
            <person name="Varghese N."/>
            <person name="Submissions S."/>
        </authorList>
    </citation>
    <scope>NUCLEOTIDE SEQUENCE [LARGE SCALE GENOMIC DNA]</scope>
    <source>
        <strain evidence="4">VKM Ac-2510</strain>
    </source>
</reference>
<sequence>MPLFAVGKDHTAAVGKDHTAAVGKDPRSSPPYDESMATSPDAPVASTTLLSPRDLEKLAALRGMKRLATGLLVIMAVIFVVAFALQEKYVWLQYVRAAAEGGMVGAIADWFAVTALFRHPLGLRIPHTAIIPTEKDRIGVTLGEFVETNFLSREVITTKLRSLGVSHAVGTWLIDPAHAERLTSEAANAARGFLSLADDDTMREVIEEIGRRQLIDPAWGPPLGRMTSTFVEGGHQGQVVDLLVERMHEWLERNPDAFGQAVSERLPSWMPSFVDRVVDDRAHREALKFISAVRNDPNHQLRVAIDEYLRKLSDDLQHDDATMAKVEELKGQVFDSPQVRDLAGQAWNAARTALMSSLEDADSELRTRLTQAVTQFGHALLEDRVLGEKVDRWVEDAAGYLVETYRHDLAAIISDTVRGWNAEDTGRKIEVEVGRDLQFIRINGTVVGSLAGLAIFTIAHAVFNG</sequence>
<dbReference type="AlphaFoldDB" id="A0A1X7L1I3"/>
<proteinExistence type="predicted"/>
<keyword evidence="2" id="KW-1133">Transmembrane helix</keyword>
<evidence type="ECO:0000313" key="4">
    <source>
        <dbReference type="Proteomes" id="UP000193244"/>
    </source>
</evidence>
<accession>A0A1X7L1I3</accession>
<feature type="compositionally biased region" description="Basic and acidic residues" evidence="1">
    <location>
        <begin position="16"/>
        <end position="27"/>
    </location>
</feature>
<dbReference type="EMBL" id="FXAY01000006">
    <property type="protein sequence ID" value="SMG47487.1"/>
    <property type="molecule type" value="Genomic_DNA"/>
</dbReference>
<organism evidence="3 4">
    <name type="scientific">Agreia pratensis</name>
    <dbReference type="NCBI Taxonomy" id="150121"/>
    <lineage>
        <taxon>Bacteria</taxon>
        <taxon>Bacillati</taxon>
        <taxon>Actinomycetota</taxon>
        <taxon>Actinomycetes</taxon>
        <taxon>Micrococcales</taxon>
        <taxon>Microbacteriaceae</taxon>
        <taxon>Agreia</taxon>
    </lineage>
</organism>
<name>A0A1X7L1I3_9MICO</name>
<evidence type="ECO:0000256" key="2">
    <source>
        <dbReference type="SAM" id="Phobius"/>
    </source>
</evidence>
<keyword evidence="2" id="KW-0472">Membrane</keyword>
<dbReference type="PANTHER" id="PTHR38442:SF1">
    <property type="entry name" value="INNER MEMBRANE PROTEIN"/>
    <property type="match status" value="1"/>
</dbReference>
<feature type="transmembrane region" description="Helical" evidence="2">
    <location>
        <begin position="442"/>
        <end position="463"/>
    </location>
</feature>